<comment type="caution">
    <text evidence="1">The sequence shown here is derived from an EMBL/GenBank/DDBJ whole genome shotgun (WGS) entry which is preliminary data.</text>
</comment>
<dbReference type="OrthoDB" id="5874416at2759"/>
<dbReference type="AlphaFoldDB" id="A0A368GH43"/>
<keyword evidence="2" id="KW-1185">Reference proteome</keyword>
<organism evidence="1 2">
    <name type="scientific">Ancylostoma caninum</name>
    <name type="common">Dog hookworm</name>
    <dbReference type="NCBI Taxonomy" id="29170"/>
    <lineage>
        <taxon>Eukaryota</taxon>
        <taxon>Metazoa</taxon>
        <taxon>Ecdysozoa</taxon>
        <taxon>Nematoda</taxon>
        <taxon>Chromadorea</taxon>
        <taxon>Rhabditida</taxon>
        <taxon>Rhabditina</taxon>
        <taxon>Rhabditomorpha</taxon>
        <taxon>Strongyloidea</taxon>
        <taxon>Ancylostomatidae</taxon>
        <taxon>Ancylostomatinae</taxon>
        <taxon>Ancylostoma</taxon>
    </lineage>
</organism>
<dbReference type="Proteomes" id="UP000252519">
    <property type="component" value="Unassembled WGS sequence"/>
</dbReference>
<evidence type="ECO:0000313" key="1">
    <source>
        <dbReference type="EMBL" id="RCN43706.1"/>
    </source>
</evidence>
<protein>
    <submittedName>
        <fullName evidence="1">Uncharacterized protein</fullName>
    </submittedName>
</protein>
<proteinExistence type="predicted"/>
<dbReference type="EMBL" id="JOJR01000148">
    <property type="protein sequence ID" value="RCN43706.1"/>
    <property type="molecule type" value="Genomic_DNA"/>
</dbReference>
<reference evidence="1 2" key="1">
    <citation type="submission" date="2014-10" db="EMBL/GenBank/DDBJ databases">
        <title>Draft genome of the hookworm Ancylostoma caninum.</title>
        <authorList>
            <person name="Mitreva M."/>
        </authorList>
    </citation>
    <scope>NUCLEOTIDE SEQUENCE [LARGE SCALE GENOMIC DNA]</scope>
    <source>
        <strain evidence="1 2">Baltimore</strain>
    </source>
</reference>
<name>A0A368GH43_ANCCA</name>
<feature type="non-terminal residue" evidence="1">
    <location>
        <position position="81"/>
    </location>
</feature>
<evidence type="ECO:0000313" key="2">
    <source>
        <dbReference type="Proteomes" id="UP000252519"/>
    </source>
</evidence>
<gene>
    <name evidence="1" type="ORF">ANCCAN_10270</name>
</gene>
<accession>A0A368GH43</accession>
<sequence length="81" mass="8733">MVESETTVEPFASPEAGPSDVRLKFAPSVVTVYFKPATEGQTSEHKGCEVYICGGAKITKKCLKKRTPKGTSASFKGLKHE</sequence>